<evidence type="ECO:0000256" key="1">
    <source>
        <dbReference type="ARBA" id="ARBA00006295"/>
    </source>
</evidence>
<dbReference type="FunFam" id="1.10.10.2830:FF:000001">
    <property type="entry name" value="Chromosome partitioning protein ParB"/>
    <property type="match status" value="1"/>
</dbReference>
<dbReference type="Gene3D" id="1.10.10.2830">
    <property type="match status" value="1"/>
</dbReference>
<accession>A0A5C5ZN12</accession>
<dbReference type="Pfam" id="PF23552">
    <property type="entry name" value="ParB_C"/>
    <property type="match status" value="1"/>
</dbReference>
<dbReference type="GO" id="GO:0007059">
    <property type="term" value="P:chromosome segregation"/>
    <property type="evidence" value="ECO:0007669"/>
    <property type="project" value="UniProtKB-KW"/>
</dbReference>
<dbReference type="NCBIfam" id="TIGR00180">
    <property type="entry name" value="parB_part"/>
    <property type="match status" value="1"/>
</dbReference>
<dbReference type="SUPFAM" id="SSF109709">
    <property type="entry name" value="KorB DNA-binding domain-like"/>
    <property type="match status" value="1"/>
</dbReference>
<dbReference type="FunFam" id="3.90.1530.30:FF:000001">
    <property type="entry name" value="Chromosome partitioning protein ParB"/>
    <property type="match status" value="1"/>
</dbReference>
<evidence type="ECO:0000313" key="6">
    <source>
        <dbReference type="EMBL" id="TWT88455.1"/>
    </source>
</evidence>
<protein>
    <submittedName>
        <fullName evidence="6">Putative chromosome-partitioning protein ParB</fullName>
    </submittedName>
</protein>
<feature type="domain" description="ParB-like N-terminal" evidence="5">
    <location>
        <begin position="63"/>
        <end position="152"/>
    </location>
</feature>
<dbReference type="CDD" id="cd16393">
    <property type="entry name" value="SPO0J_N"/>
    <property type="match status" value="1"/>
</dbReference>
<dbReference type="PANTHER" id="PTHR33375">
    <property type="entry name" value="CHROMOSOME-PARTITIONING PROTEIN PARB-RELATED"/>
    <property type="match status" value="1"/>
</dbReference>
<evidence type="ECO:0000259" key="5">
    <source>
        <dbReference type="SMART" id="SM00470"/>
    </source>
</evidence>
<dbReference type="Proteomes" id="UP000315440">
    <property type="component" value="Unassembled WGS sequence"/>
</dbReference>
<dbReference type="PANTHER" id="PTHR33375:SF1">
    <property type="entry name" value="CHROMOSOME-PARTITIONING PROTEIN PARB-RELATED"/>
    <property type="match status" value="1"/>
</dbReference>
<feature type="compositionally biased region" description="Polar residues" evidence="4">
    <location>
        <begin position="351"/>
        <end position="371"/>
    </location>
</feature>
<proteinExistence type="inferred from homology"/>
<evidence type="ECO:0000256" key="4">
    <source>
        <dbReference type="SAM" id="MobiDB-lite"/>
    </source>
</evidence>
<dbReference type="InterPro" id="IPR003115">
    <property type="entry name" value="ParB_N"/>
</dbReference>
<dbReference type="AlphaFoldDB" id="A0A5C5ZN12"/>
<dbReference type="Pfam" id="PF17762">
    <property type="entry name" value="HTH_ParB"/>
    <property type="match status" value="1"/>
</dbReference>
<dbReference type="InterPro" id="IPR057240">
    <property type="entry name" value="ParB_dimer_C"/>
</dbReference>
<name>A0A5C5ZN12_9BACT</name>
<gene>
    <name evidence="6" type="primary">parB</name>
    <name evidence="6" type="ORF">Mal64_19360</name>
</gene>
<dbReference type="InterPro" id="IPR004437">
    <property type="entry name" value="ParB/RepB/Spo0J"/>
</dbReference>
<comment type="similarity">
    <text evidence="1">Belongs to the ParB family.</text>
</comment>
<sequence>MSNQRRLGRGLEALLGRSLEEQNTPAAPAGQFSAVPADAPADSNAGAPADLGPHLTADDQGQRWLDIGVIEPNPFQPRKKFDEVEIADLADSVREHGVLQPLVVRRVGDRFELVAGERRLRAAQAAGWERAPVQLRELSDQQTAELAIVENVQRKDLNAIEKAASFQRYINDYACTQDELAKRIHVDRSTVANLIRLLDLPEGVKQRVVDGELTQGHARALLPVGEADAQEGLAKRIIQEGWSVRRTEQEAQNSVQDLESITHGGEDASLRVIGEDGVSRQPGAEPKPGKSEQLAALERELQTALGTKVALNQNAKGKGKITIHFAGGEEFERLHALLVASQPMAPPADGTDQQPFVENQYDQPAYNTGVG</sequence>
<evidence type="ECO:0000256" key="3">
    <source>
        <dbReference type="ARBA" id="ARBA00023125"/>
    </source>
</evidence>
<dbReference type="InterPro" id="IPR036086">
    <property type="entry name" value="ParB/Sulfiredoxin_sf"/>
</dbReference>
<dbReference type="SUPFAM" id="SSF110849">
    <property type="entry name" value="ParB/Sulfiredoxin"/>
    <property type="match status" value="1"/>
</dbReference>
<reference evidence="6 7" key="1">
    <citation type="submission" date="2019-02" db="EMBL/GenBank/DDBJ databases">
        <title>Deep-cultivation of Planctomycetes and their phenomic and genomic characterization uncovers novel biology.</title>
        <authorList>
            <person name="Wiegand S."/>
            <person name="Jogler M."/>
            <person name="Boedeker C."/>
            <person name="Pinto D."/>
            <person name="Vollmers J."/>
            <person name="Rivas-Marin E."/>
            <person name="Kohn T."/>
            <person name="Peeters S.H."/>
            <person name="Heuer A."/>
            <person name="Rast P."/>
            <person name="Oberbeckmann S."/>
            <person name="Bunk B."/>
            <person name="Jeske O."/>
            <person name="Meyerdierks A."/>
            <person name="Storesund J.E."/>
            <person name="Kallscheuer N."/>
            <person name="Luecker S."/>
            <person name="Lage O.M."/>
            <person name="Pohl T."/>
            <person name="Merkel B.J."/>
            <person name="Hornburger P."/>
            <person name="Mueller R.-W."/>
            <person name="Bruemmer F."/>
            <person name="Labrenz M."/>
            <person name="Spormann A.M."/>
            <person name="Op Den Camp H."/>
            <person name="Overmann J."/>
            <person name="Amann R."/>
            <person name="Jetten M.S.M."/>
            <person name="Mascher T."/>
            <person name="Medema M.H."/>
            <person name="Devos D.P."/>
            <person name="Kaster A.-K."/>
            <person name="Ovreas L."/>
            <person name="Rohde M."/>
            <person name="Galperin M.Y."/>
            <person name="Jogler C."/>
        </authorList>
    </citation>
    <scope>NUCLEOTIDE SEQUENCE [LARGE SCALE GENOMIC DNA]</scope>
    <source>
        <strain evidence="6 7">Mal64</strain>
    </source>
</reference>
<feature type="region of interest" description="Disordered" evidence="4">
    <location>
        <begin position="344"/>
        <end position="371"/>
    </location>
</feature>
<feature type="region of interest" description="Disordered" evidence="4">
    <location>
        <begin position="1"/>
        <end position="58"/>
    </location>
</feature>
<dbReference type="Gene3D" id="3.90.1530.30">
    <property type="match status" value="1"/>
</dbReference>
<dbReference type="RefSeq" id="WP_197525621.1">
    <property type="nucleotide sequence ID" value="NZ_SJPQ01000002.1"/>
</dbReference>
<dbReference type="Pfam" id="PF02195">
    <property type="entry name" value="ParB_N"/>
    <property type="match status" value="1"/>
</dbReference>
<dbReference type="InterPro" id="IPR050336">
    <property type="entry name" value="Chromosome_partition/occlusion"/>
</dbReference>
<keyword evidence="7" id="KW-1185">Reference proteome</keyword>
<evidence type="ECO:0000256" key="2">
    <source>
        <dbReference type="ARBA" id="ARBA00022829"/>
    </source>
</evidence>
<organism evidence="6 7">
    <name type="scientific">Pseudobythopirellula maris</name>
    <dbReference type="NCBI Taxonomy" id="2527991"/>
    <lineage>
        <taxon>Bacteria</taxon>
        <taxon>Pseudomonadati</taxon>
        <taxon>Planctomycetota</taxon>
        <taxon>Planctomycetia</taxon>
        <taxon>Pirellulales</taxon>
        <taxon>Lacipirellulaceae</taxon>
        <taxon>Pseudobythopirellula</taxon>
    </lineage>
</organism>
<keyword evidence="3" id="KW-0238">DNA-binding</keyword>
<dbReference type="SMART" id="SM00470">
    <property type="entry name" value="ParB"/>
    <property type="match status" value="1"/>
</dbReference>
<evidence type="ECO:0000313" key="7">
    <source>
        <dbReference type="Proteomes" id="UP000315440"/>
    </source>
</evidence>
<dbReference type="GO" id="GO:0003677">
    <property type="term" value="F:DNA binding"/>
    <property type="evidence" value="ECO:0007669"/>
    <property type="project" value="UniProtKB-KW"/>
</dbReference>
<dbReference type="InterPro" id="IPR041468">
    <property type="entry name" value="HTH_ParB/Spo0J"/>
</dbReference>
<dbReference type="EMBL" id="SJPQ01000002">
    <property type="protein sequence ID" value="TWT88455.1"/>
    <property type="molecule type" value="Genomic_DNA"/>
</dbReference>
<keyword evidence="2" id="KW-0159">Chromosome partition</keyword>
<comment type="caution">
    <text evidence="6">The sequence shown here is derived from an EMBL/GenBank/DDBJ whole genome shotgun (WGS) entry which is preliminary data.</text>
</comment>
<dbReference type="GO" id="GO:0005694">
    <property type="term" value="C:chromosome"/>
    <property type="evidence" value="ECO:0007669"/>
    <property type="project" value="TreeGrafter"/>
</dbReference>
<dbReference type="GO" id="GO:0045881">
    <property type="term" value="P:positive regulation of sporulation resulting in formation of a cellular spore"/>
    <property type="evidence" value="ECO:0007669"/>
    <property type="project" value="TreeGrafter"/>
</dbReference>